<dbReference type="Proteomes" id="UP001597297">
    <property type="component" value="Unassembled WGS sequence"/>
</dbReference>
<keyword evidence="3" id="KW-1185">Reference proteome</keyword>
<keyword evidence="1" id="KW-0472">Membrane</keyword>
<dbReference type="SUPFAM" id="SSF54523">
    <property type="entry name" value="Pili subunits"/>
    <property type="match status" value="1"/>
</dbReference>
<accession>A0ABW5DYE3</accession>
<sequence length="192" mass="21354">MKTITPYTRTIRPGFSLIEILIVVAIITGLAAIAFPVANKVIKSGNLEKNREMTVALERAIDRFYGEYGYYPVEVSDDDTLDTSEIEQLLSELEGTQDNLEYNIKGINFLEGFAEGKNNRGGLLRTSSGDIDGLKNTFGQNFEIIIDGDFDKTIEPPALGLEDEGEDIVGKRVLIWSQGEDNATEDIITNWR</sequence>
<dbReference type="RefSeq" id="WP_377095099.1">
    <property type="nucleotide sequence ID" value="NZ_JBHSJM010000001.1"/>
</dbReference>
<dbReference type="InterPro" id="IPR012902">
    <property type="entry name" value="N_methyl_site"/>
</dbReference>
<keyword evidence="1" id="KW-0812">Transmembrane</keyword>
<dbReference type="Gene3D" id="3.30.700.10">
    <property type="entry name" value="Glycoprotein, Type 4 Pilin"/>
    <property type="match status" value="1"/>
</dbReference>
<dbReference type="InterPro" id="IPR045584">
    <property type="entry name" value="Pilin-like"/>
</dbReference>
<organism evidence="2 3">
    <name type="scientific">Rubritalea spongiae</name>
    <dbReference type="NCBI Taxonomy" id="430797"/>
    <lineage>
        <taxon>Bacteria</taxon>
        <taxon>Pseudomonadati</taxon>
        <taxon>Verrucomicrobiota</taxon>
        <taxon>Verrucomicrobiia</taxon>
        <taxon>Verrucomicrobiales</taxon>
        <taxon>Rubritaleaceae</taxon>
        <taxon>Rubritalea</taxon>
    </lineage>
</organism>
<keyword evidence="1" id="KW-1133">Transmembrane helix</keyword>
<evidence type="ECO:0000313" key="2">
    <source>
        <dbReference type="EMBL" id="MFD2275341.1"/>
    </source>
</evidence>
<proteinExistence type="predicted"/>
<reference evidence="3" key="1">
    <citation type="journal article" date="2019" name="Int. J. Syst. Evol. Microbiol.">
        <title>The Global Catalogue of Microorganisms (GCM) 10K type strain sequencing project: providing services to taxonomists for standard genome sequencing and annotation.</title>
        <authorList>
            <consortium name="The Broad Institute Genomics Platform"/>
            <consortium name="The Broad Institute Genome Sequencing Center for Infectious Disease"/>
            <person name="Wu L."/>
            <person name="Ma J."/>
        </authorList>
    </citation>
    <scope>NUCLEOTIDE SEQUENCE [LARGE SCALE GENOMIC DNA]</scope>
    <source>
        <strain evidence="3">JCM 16545</strain>
    </source>
</reference>
<evidence type="ECO:0000256" key="1">
    <source>
        <dbReference type="SAM" id="Phobius"/>
    </source>
</evidence>
<name>A0ABW5DYE3_9BACT</name>
<feature type="transmembrane region" description="Helical" evidence="1">
    <location>
        <begin position="20"/>
        <end position="42"/>
    </location>
</feature>
<dbReference type="EMBL" id="JBHUJC010000003">
    <property type="protein sequence ID" value="MFD2275341.1"/>
    <property type="molecule type" value="Genomic_DNA"/>
</dbReference>
<evidence type="ECO:0000313" key="3">
    <source>
        <dbReference type="Proteomes" id="UP001597297"/>
    </source>
</evidence>
<dbReference type="NCBIfam" id="TIGR02532">
    <property type="entry name" value="IV_pilin_GFxxxE"/>
    <property type="match status" value="1"/>
</dbReference>
<comment type="caution">
    <text evidence="2">The sequence shown here is derived from an EMBL/GenBank/DDBJ whole genome shotgun (WGS) entry which is preliminary data.</text>
</comment>
<gene>
    <name evidence="2" type="ORF">ACFSQZ_02565</name>
</gene>
<protein>
    <submittedName>
        <fullName evidence="2">Type II secretion system protein</fullName>
    </submittedName>
</protein>